<evidence type="ECO:0000313" key="2">
    <source>
        <dbReference type="Proteomes" id="UP000523682"/>
    </source>
</evidence>
<dbReference type="AlphaFoldDB" id="A0A7W2E9E8"/>
<reference evidence="1 2" key="1">
    <citation type="submission" date="2020-07" db="EMBL/GenBank/DDBJ databases">
        <title>Draft genome and description of Corynebacterium haemomassiliense strain Marseile-Q3615 sp. nov.</title>
        <authorList>
            <person name="Boxberger M."/>
            <person name="La Scola B."/>
        </authorList>
    </citation>
    <scope>NUCLEOTIDE SEQUENCE [LARGE SCALE GENOMIC DNA]</scope>
    <source>
        <strain evidence="1 2">Marseille-Q3615</strain>
    </source>
</reference>
<evidence type="ECO:0000313" key="1">
    <source>
        <dbReference type="EMBL" id="MBA5243570.1"/>
    </source>
</evidence>
<comment type="caution">
    <text evidence="1">The sequence shown here is derived from an EMBL/GenBank/DDBJ whole genome shotgun (WGS) entry which is preliminary data.</text>
</comment>
<protein>
    <submittedName>
        <fullName evidence="1">Uncharacterized protein</fullName>
    </submittedName>
</protein>
<sequence length="142" mass="16339">MNETSTWCFFTKFVCRYDQLDEAKARHQRCVDVVREKNRVHFSSEQAYQAGHSEPTFELLLSEIIPPSEKLSPEEEAEYSVFFFVTVADVPCDPNEVDDAVRLLSAKLEIDFESGIPAKFPSRTRGIRVSETGHEIEQCIYQ</sequence>
<gene>
    <name evidence="1" type="ORF">H0193_01825</name>
</gene>
<keyword evidence="2" id="KW-1185">Reference proteome</keyword>
<proteinExistence type="predicted"/>
<organism evidence="1 2">
    <name type="scientific">Corynebacterium haemomassiliense</name>
    <dbReference type="NCBI Taxonomy" id="2754726"/>
    <lineage>
        <taxon>Bacteria</taxon>
        <taxon>Bacillati</taxon>
        <taxon>Actinomycetota</taxon>
        <taxon>Actinomycetes</taxon>
        <taxon>Mycobacteriales</taxon>
        <taxon>Corynebacteriaceae</taxon>
        <taxon>Corynebacterium</taxon>
    </lineage>
</organism>
<dbReference type="EMBL" id="JACDTZ010000001">
    <property type="protein sequence ID" value="MBA5243570.1"/>
    <property type="molecule type" value="Genomic_DNA"/>
</dbReference>
<dbReference type="RefSeq" id="WP_083290308.1">
    <property type="nucleotide sequence ID" value="NZ_CP170998.1"/>
</dbReference>
<name>A0A7W2E9E8_9CORY</name>
<accession>A0A7W2E9E8</accession>
<dbReference type="Proteomes" id="UP000523682">
    <property type="component" value="Unassembled WGS sequence"/>
</dbReference>